<dbReference type="OrthoDB" id="5905204at2"/>
<dbReference type="Proteomes" id="UP000244892">
    <property type="component" value="Chromosome"/>
</dbReference>
<dbReference type="Gene3D" id="3.90.320.10">
    <property type="match status" value="1"/>
</dbReference>
<keyword evidence="11 15" id="KW-0234">DNA repair</keyword>
<dbReference type="GO" id="GO:0043138">
    <property type="term" value="F:3'-5' DNA helicase activity"/>
    <property type="evidence" value="ECO:0007669"/>
    <property type="project" value="UniProtKB-UniRule"/>
</dbReference>
<evidence type="ECO:0000256" key="12">
    <source>
        <dbReference type="ARBA" id="ARBA00023235"/>
    </source>
</evidence>
<keyword evidence="8 15" id="KW-0067">ATP-binding</keyword>
<feature type="region of interest" description="Nuclease activity, interacts with RecD and RecA" evidence="15">
    <location>
        <begin position="936"/>
        <end position="1238"/>
    </location>
</feature>
<dbReference type="Gene3D" id="1.10.486.10">
    <property type="entry name" value="PCRA, domain 4"/>
    <property type="match status" value="1"/>
</dbReference>
<dbReference type="GO" id="GO:0005829">
    <property type="term" value="C:cytosol"/>
    <property type="evidence" value="ECO:0007669"/>
    <property type="project" value="TreeGrafter"/>
</dbReference>
<keyword evidence="4 15" id="KW-0227">DNA damage</keyword>
<dbReference type="SUPFAM" id="SSF52540">
    <property type="entry name" value="P-loop containing nucleoside triphosphate hydrolases"/>
    <property type="match status" value="1"/>
</dbReference>
<dbReference type="EC" id="3.1.11.5" evidence="15"/>
<comment type="cofactor">
    <cofactor evidence="15">
        <name>Mg(2+)</name>
        <dbReference type="ChEBI" id="CHEBI:18420"/>
    </cofactor>
    <text evidence="15">Binds 1 Mg(2+) ion per subunit.</text>
</comment>
<comment type="subunit">
    <text evidence="15">Heterotrimer of RecB, RecC and RecD. All subunits contribute to DNA-binding. Interacts with RecA.</text>
</comment>
<feature type="binding site" evidence="15">
    <location>
        <position position="1135"/>
    </location>
    <ligand>
        <name>Mg(2+)</name>
        <dbReference type="ChEBI" id="CHEBI:18420"/>
    </ligand>
</feature>
<comment type="miscellaneous">
    <text evidence="15">In the RecBCD complex, RecB has a slow 3'-5' helicase, an exonuclease activity and loads RecA onto ssDNA, RecD has a fast 5'-3' helicase activity, while RecC stimulates the ATPase and processivity of the RecB helicase and contributes to recognition of the Chi site.</text>
</comment>
<evidence type="ECO:0000313" key="20">
    <source>
        <dbReference type="EMBL" id="AWI52774.1"/>
    </source>
</evidence>
<dbReference type="Pfam" id="PF00580">
    <property type="entry name" value="UvrD-helicase"/>
    <property type="match status" value="1"/>
</dbReference>
<comment type="catalytic activity">
    <reaction evidence="13 15">
        <text>Couples ATP hydrolysis with the unwinding of duplex DNA by translocating in the 3'-5' direction.</text>
        <dbReference type="EC" id="5.6.2.4"/>
    </reaction>
</comment>
<feature type="binding site" evidence="15">
    <location>
        <position position="1122"/>
    </location>
    <ligand>
        <name>Mg(2+)</name>
        <dbReference type="ChEBI" id="CHEBI:18420"/>
    </ligand>
</feature>
<feature type="region of interest" description="Disordered" evidence="17">
    <location>
        <begin position="951"/>
        <end position="994"/>
    </location>
</feature>
<feature type="binding site" evidence="15">
    <location>
        <position position="1009"/>
    </location>
    <ligand>
        <name>Mg(2+)</name>
        <dbReference type="ChEBI" id="CHEBI:18420"/>
    </ligand>
</feature>
<dbReference type="KEGG" id="aon:DEH84_04565"/>
<keyword evidence="1 15" id="KW-0540">Nuclease</keyword>
<evidence type="ECO:0000256" key="11">
    <source>
        <dbReference type="ARBA" id="ARBA00023204"/>
    </source>
</evidence>
<reference evidence="20 21" key="1">
    <citation type="submission" date="2018-05" db="EMBL/GenBank/DDBJ databases">
        <title>complete genome sequence of Aquabacterium olei NBRC 110486.</title>
        <authorList>
            <person name="Tang B."/>
            <person name="Chang J."/>
            <person name="Zhang L."/>
            <person name="Yang H."/>
        </authorList>
    </citation>
    <scope>NUCLEOTIDE SEQUENCE [LARGE SCALE GENOMIC DNA]</scope>
    <source>
        <strain evidence="20 21">NBRC 110486</strain>
    </source>
</reference>
<feature type="domain" description="UvrD-like helicase C-terminal" evidence="19">
    <location>
        <begin position="474"/>
        <end position="775"/>
    </location>
</feature>
<keyword evidence="5 15" id="KW-0378">Hydrolase</keyword>
<keyword evidence="12 15" id="KW-0413">Isomerase</keyword>
<dbReference type="Gene3D" id="1.10.3170.10">
    <property type="entry name" value="Recbcd, chain B, domain 2"/>
    <property type="match status" value="1"/>
</dbReference>
<dbReference type="GO" id="GO:0009338">
    <property type="term" value="C:exodeoxyribonuclease V complex"/>
    <property type="evidence" value="ECO:0007669"/>
    <property type="project" value="TreeGrafter"/>
</dbReference>
<dbReference type="InterPro" id="IPR011604">
    <property type="entry name" value="PDDEXK-like_dom_sf"/>
</dbReference>
<evidence type="ECO:0000256" key="17">
    <source>
        <dbReference type="SAM" id="MobiDB-lite"/>
    </source>
</evidence>
<name>A0A2U8FQR8_9BURK</name>
<feature type="compositionally biased region" description="Low complexity" evidence="17">
    <location>
        <begin position="971"/>
        <end position="980"/>
    </location>
</feature>
<dbReference type="NCBIfam" id="TIGR00609">
    <property type="entry name" value="recB"/>
    <property type="match status" value="1"/>
</dbReference>
<comment type="similarity">
    <text evidence="15">Belongs to the helicase family. UvrD subfamily.</text>
</comment>
<dbReference type="PANTHER" id="PTHR11070">
    <property type="entry name" value="UVRD / RECB / PCRA DNA HELICASE FAMILY MEMBER"/>
    <property type="match status" value="1"/>
</dbReference>
<dbReference type="CDD" id="cd22352">
    <property type="entry name" value="RecB_C-like"/>
    <property type="match status" value="1"/>
</dbReference>
<evidence type="ECO:0000256" key="16">
    <source>
        <dbReference type="PROSITE-ProRule" id="PRU00560"/>
    </source>
</evidence>
<dbReference type="PROSITE" id="PS51217">
    <property type="entry name" value="UVRD_HELICASE_CTER"/>
    <property type="match status" value="1"/>
</dbReference>
<comment type="function">
    <text evidence="15">A helicase/nuclease that prepares dsDNA breaks (DSB) for recombinational DNA repair. Binds to DSBs and unwinds DNA via a highly rapid and processive ATP-dependent bidirectional helicase activity. Unwinds dsDNA until it encounters a Chi (crossover hotspot instigator) sequence from the 3' direction. Cuts ssDNA a few nucleotides 3' to the Chi site. The properties and activities of the enzyme are changed at Chi. The Chi-altered holoenzyme produces a long 3'-ssDNA overhang and facilitates RecA-binding to the ssDNA for homologous DNA recombination and repair. Holoenzyme degrades any linearized DNA that is unable to undergo homologous recombination. In the holoenzyme this subunit contributes ATPase, 3'-5' helicase, exonuclease activity and loads RecA onto ssDNA.</text>
</comment>
<dbReference type="HAMAP" id="MF_01485">
    <property type="entry name" value="RecB"/>
    <property type="match status" value="1"/>
</dbReference>
<gene>
    <name evidence="15 20" type="primary">recB</name>
    <name evidence="20" type="ORF">DEH84_04565</name>
</gene>
<evidence type="ECO:0000256" key="6">
    <source>
        <dbReference type="ARBA" id="ARBA00022806"/>
    </source>
</evidence>
<evidence type="ECO:0000256" key="2">
    <source>
        <dbReference type="ARBA" id="ARBA00022723"/>
    </source>
</evidence>
<evidence type="ECO:0000256" key="4">
    <source>
        <dbReference type="ARBA" id="ARBA00022763"/>
    </source>
</evidence>
<dbReference type="EMBL" id="CP029210">
    <property type="protein sequence ID" value="AWI52774.1"/>
    <property type="molecule type" value="Genomic_DNA"/>
</dbReference>
<keyword evidence="6 15" id="KW-0347">Helicase</keyword>
<dbReference type="InterPro" id="IPR014017">
    <property type="entry name" value="DNA_helicase_UvrD-like_C"/>
</dbReference>
<dbReference type="InterPro" id="IPR038726">
    <property type="entry name" value="PDDEXK_AddAB-type"/>
</dbReference>
<keyword evidence="7 15" id="KW-0269">Exonuclease</keyword>
<keyword evidence="9 15" id="KW-0460">Magnesium</keyword>
<dbReference type="RefSeq" id="WP_109035174.1">
    <property type="nucleotide sequence ID" value="NZ_CP029210.1"/>
</dbReference>
<dbReference type="GO" id="GO:0005524">
    <property type="term" value="F:ATP binding"/>
    <property type="evidence" value="ECO:0007669"/>
    <property type="project" value="UniProtKB-UniRule"/>
</dbReference>
<keyword evidence="2 15" id="KW-0479">Metal-binding</keyword>
<feature type="binding site" evidence="16">
    <location>
        <begin position="22"/>
        <end position="29"/>
    </location>
    <ligand>
        <name>ATP</name>
        <dbReference type="ChEBI" id="CHEBI:30616"/>
    </ligand>
</feature>
<keyword evidence="10 15" id="KW-0238">DNA-binding</keyword>
<dbReference type="InterPro" id="IPR004586">
    <property type="entry name" value="RecB"/>
</dbReference>
<keyword evidence="21" id="KW-1185">Reference proteome</keyword>
<evidence type="ECO:0000256" key="1">
    <source>
        <dbReference type="ARBA" id="ARBA00022722"/>
    </source>
</evidence>
<keyword evidence="3 15" id="KW-0547">Nucleotide-binding</keyword>
<dbReference type="GO" id="GO:0016887">
    <property type="term" value="F:ATP hydrolysis activity"/>
    <property type="evidence" value="ECO:0007669"/>
    <property type="project" value="RHEA"/>
</dbReference>
<evidence type="ECO:0000256" key="5">
    <source>
        <dbReference type="ARBA" id="ARBA00022801"/>
    </source>
</evidence>
<evidence type="ECO:0000313" key="21">
    <source>
        <dbReference type="Proteomes" id="UP000244892"/>
    </source>
</evidence>
<dbReference type="InterPro" id="IPR014016">
    <property type="entry name" value="UvrD-like_ATP-bd"/>
</dbReference>
<dbReference type="Pfam" id="PF13361">
    <property type="entry name" value="UvrD_C"/>
    <property type="match status" value="1"/>
</dbReference>
<dbReference type="PANTHER" id="PTHR11070:SF23">
    <property type="entry name" value="RECBCD ENZYME SUBUNIT RECB"/>
    <property type="match status" value="1"/>
</dbReference>
<dbReference type="GO" id="GO:0003677">
    <property type="term" value="F:DNA binding"/>
    <property type="evidence" value="ECO:0007669"/>
    <property type="project" value="UniProtKB-UniRule"/>
</dbReference>
<evidence type="ECO:0000256" key="8">
    <source>
        <dbReference type="ARBA" id="ARBA00022840"/>
    </source>
</evidence>
<feature type="domain" description="UvrD-like helicase ATP-binding" evidence="18">
    <location>
        <begin position="1"/>
        <end position="473"/>
    </location>
</feature>
<evidence type="ECO:0000256" key="10">
    <source>
        <dbReference type="ARBA" id="ARBA00023125"/>
    </source>
</evidence>
<evidence type="ECO:0000256" key="3">
    <source>
        <dbReference type="ARBA" id="ARBA00022741"/>
    </source>
</evidence>
<evidence type="ECO:0000259" key="19">
    <source>
        <dbReference type="PROSITE" id="PS51217"/>
    </source>
</evidence>
<dbReference type="InterPro" id="IPR027417">
    <property type="entry name" value="P-loop_NTPase"/>
</dbReference>
<dbReference type="EC" id="5.6.2.4" evidence="15"/>
<proteinExistence type="inferred from homology"/>
<evidence type="ECO:0000256" key="14">
    <source>
        <dbReference type="ARBA" id="ARBA00048988"/>
    </source>
</evidence>
<dbReference type="SUPFAM" id="SSF52980">
    <property type="entry name" value="Restriction endonuclease-like"/>
    <property type="match status" value="1"/>
</dbReference>
<dbReference type="GO" id="GO:0008854">
    <property type="term" value="F:exodeoxyribonuclease V activity"/>
    <property type="evidence" value="ECO:0007669"/>
    <property type="project" value="UniProtKB-EC"/>
</dbReference>
<sequence length="1238" mass="137611">MSTSQTLDALRFPLWGSRLIEASAGTGKTWTIAALYLRLVLGHGGPDAHPRPVRPGEILVMTFTRAATRELSDRIRARLIEAARCFRGELQPAPHDALLRELMASYPEGASRQAAAWRLAMAAEGMDEAAVHTIDAWCQRMLREHAFDSGNLFDETLVADEARLLTEAVQDYWRQQVYPLRGEWLDRVLSIWPGVEDLAQDMKALLADPPEAHRVAGTLQHVIATEHQQWADAVNRLRAGWSERITWLRGWFATQLNDHRKDWNGNKLRADSIDKWMALLQDWADAPEPFELNFKELGTGARRLTPEGLLDARGSKAGPIEVPPVFVDAEQMLADLQGLPVPGGAARLHAAATVHARLKRLKRQTAQFGFADMVERLDQALTGSHGERLRQRILTQYPVALIDEFQDTSPRQFRLFDQLYRTADNDPQTALLLIGDPKQSIYGFRGADIHAYLQARRATEGRHYMLGTNHRSTAELVGAVNHWFARAEDRPGPGAFLFREDDDNPVPFVPVAARGRAERFVSAEGPVPALQIVHATESAHIARSVMKGFAARCAEQIVHWLNDPQAGFEQAGERFERLRPADIAVLVRTGREAAAVRRELRLRNVASVYLSEKDSVFRSQEARDLLFWLRAVAQPLDARLVRAALATRTVGLSLDELGWLAASDEAFDARSEQLRRLQTVWQTQGVLTMLRQSLHVLDLPARSLAEVDGERRLTNVLHLAELLQQASTRLEGEQALIHWLAEQIDEDGSTSEEQVVRLESDADLVKIVTMHKSKGLEYPVVCVPFGCAHRAVEKARKGVVRLPGADGQRTLHLEVDDTVQQLADRERLREDLRLLYVALTRPRHALWFGFAALKAKGKSAKCVTHLSATGYLLGGQEAIEPAGWQTLLEQLAQGQPDIALQPAALDEARPLTALQAREVPPPLAERVPYAAWFDRRWSVGSFSALVRALASPTAPSPGDRLPRPADDEAAAEAPSDEAPGATPPAIAPTSERPIRHRFTKGALAGNFLHDQLEWLATEDFALATRPQLTERLRQRCARAGHGEHAEALVAWLQAVLLTPLPGPEAALAELQHLLPEMEFWLPAQRLPAASLDAVCRAHILPGLTRPELPERELHGMLMGFADLVFEHEGRYWVLDYKSNHLGDADAAYHREALAGAMLAHRYDVQAAIYLLALHRLLRERLGEAYDPAQHLGGAVYLFLRGTEGPERGVCRVPATPALMTALDHLLDTEAPHSEVRAP</sequence>
<evidence type="ECO:0000256" key="9">
    <source>
        <dbReference type="ARBA" id="ARBA00022842"/>
    </source>
</evidence>
<dbReference type="Gene3D" id="3.40.50.300">
    <property type="entry name" value="P-loop containing nucleotide triphosphate hydrolases"/>
    <property type="match status" value="2"/>
</dbReference>
<dbReference type="InterPro" id="IPR000212">
    <property type="entry name" value="DNA_helicase_UvrD/REP"/>
</dbReference>
<comment type="catalytic activity">
    <reaction evidence="14 15">
        <text>ATP + H2O = ADP + phosphate + H(+)</text>
        <dbReference type="Rhea" id="RHEA:13065"/>
        <dbReference type="ChEBI" id="CHEBI:15377"/>
        <dbReference type="ChEBI" id="CHEBI:15378"/>
        <dbReference type="ChEBI" id="CHEBI:30616"/>
        <dbReference type="ChEBI" id="CHEBI:43474"/>
        <dbReference type="ChEBI" id="CHEBI:456216"/>
        <dbReference type="EC" id="5.6.2.4"/>
    </reaction>
</comment>
<feature type="region of interest" description="DNA-binding and helicase activity, interacts with RecC" evidence="15">
    <location>
        <begin position="1"/>
        <end position="878"/>
    </location>
</feature>
<comment type="domain">
    <text evidence="15">The C-terminal domain has nuclease activity and interacts with RecD. It interacts with RecA, facilitating its loading onto ssDNA.</text>
</comment>
<comment type="catalytic activity">
    <reaction evidence="15">
        <text>Exonucleolytic cleavage (in the presence of ATP) in either 5'- to 3'- or 3'- to 5'-direction to yield 5'-phosphooligonucleotides.</text>
        <dbReference type="EC" id="3.1.11.5"/>
    </reaction>
</comment>
<evidence type="ECO:0000259" key="18">
    <source>
        <dbReference type="PROSITE" id="PS51198"/>
    </source>
</evidence>
<evidence type="ECO:0000256" key="7">
    <source>
        <dbReference type="ARBA" id="ARBA00022839"/>
    </source>
</evidence>
<comment type="domain">
    <text evidence="15">The N-terminal DNA-binding domain is a ssDNA-dependent ATPase and has ATP-dependent 3'-5' helicase function. This domain interacts with RecC.</text>
</comment>
<dbReference type="Pfam" id="PF12705">
    <property type="entry name" value="PDDEXK_1"/>
    <property type="match status" value="1"/>
</dbReference>
<dbReference type="GO" id="GO:0000724">
    <property type="term" value="P:double-strand break repair via homologous recombination"/>
    <property type="evidence" value="ECO:0007669"/>
    <property type="project" value="UniProtKB-UniRule"/>
</dbReference>
<feature type="active site" description="For nuclease activity" evidence="15">
    <location>
        <position position="1135"/>
    </location>
</feature>
<evidence type="ECO:0000256" key="13">
    <source>
        <dbReference type="ARBA" id="ARBA00034617"/>
    </source>
</evidence>
<dbReference type="GO" id="GO:0000287">
    <property type="term" value="F:magnesium ion binding"/>
    <property type="evidence" value="ECO:0007669"/>
    <property type="project" value="UniProtKB-UniRule"/>
</dbReference>
<protein>
    <recommendedName>
        <fullName evidence="15">RecBCD enzyme subunit RecB</fullName>
        <ecNumber evidence="15">3.1.11.5</ecNumber>
        <ecNumber evidence="15">5.6.2.4</ecNumber>
    </recommendedName>
    <alternativeName>
        <fullName evidence="15">DNA 3'-5' helicase subunit RecB</fullName>
    </alternativeName>
    <alternativeName>
        <fullName evidence="15">Exonuclease V subunit RecB</fullName>
        <shortName evidence="15">ExoV subunit RecB</shortName>
    </alternativeName>
    <alternativeName>
        <fullName evidence="15">Helicase/nuclease RecBCD subunit RecB</fullName>
    </alternativeName>
</protein>
<dbReference type="AlphaFoldDB" id="A0A2U8FQR8"/>
<organism evidence="20 21">
    <name type="scientific">Aquabacterium olei</name>
    <dbReference type="NCBI Taxonomy" id="1296669"/>
    <lineage>
        <taxon>Bacteria</taxon>
        <taxon>Pseudomonadati</taxon>
        <taxon>Pseudomonadota</taxon>
        <taxon>Betaproteobacteria</taxon>
        <taxon>Burkholderiales</taxon>
        <taxon>Aquabacterium</taxon>
    </lineage>
</organism>
<evidence type="ECO:0000256" key="15">
    <source>
        <dbReference type="HAMAP-Rule" id="MF_01485"/>
    </source>
</evidence>
<dbReference type="InterPro" id="IPR011335">
    <property type="entry name" value="Restrct_endonuc-II-like"/>
</dbReference>
<accession>A0A2U8FQR8</accession>
<dbReference type="PROSITE" id="PS51198">
    <property type="entry name" value="UVRD_HELICASE_ATP_BIND"/>
    <property type="match status" value="1"/>
</dbReference>